<dbReference type="InParanoid" id="A7RVC7"/>
<evidence type="ECO:0000256" key="3">
    <source>
        <dbReference type="ARBA" id="ARBA00022801"/>
    </source>
</evidence>
<organism evidence="9 10">
    <name type="scientific">Nematostella vectensis</name>
    <name type="common">Starlet sea anemone</name>
    <dbReference type="NCBI Taxonomy" id="45351"/>
    <lineage>
        <taxon>Eukaryota</taxon>
        <taxon>Metazoa</taxon>
        <taxon>Cnidaria</taxon>
        <taxon>Anthozoa</taxon>
        <taxon>Hexacorallia</taxon>
        <taxon>Actiniaria</taxon>
        <taxon>Edwardsiidae</taxon>
        <taxon>Nematostella</taxon>
    </lineage>
</organism>
<dbReference type="Proteomes" id="UP000001593">
    <property type="component" value="Unassembled WGS sequence"/>
</dbReference>
<evidence type="ECO:0000256" key="4">
    <source>
        <dbReference type="ARBA" id="ARBA00022833"/>
    </source>
</evidence>
<dbReference type="AlphaFoldDB" id="A7RVC7"/>
<dbReference type="PANTHER" id="PTHR10127:SF780">
    <property type="entry name" value="METALLOENDOPEPTIDASE"/>
    <property type="match status" value="1"/>
</dbReference>
<dbReference type="PRINTS" id="PR00480">
    <property type="entry name" value="ASTACIN"/>
</dbReference>
<feature type="active site" evidence="6">
    <location>
        <position position="175"/>
    </location>
</feature>
<dbReference type="SMART" id="SM00235">
    <property type="entry name" value="ZnMc"/>
    <property type="match status" value="1"/>
</dbReference>
<dbReference type="OMA" id="MWENILP"/>
<keyword evidence="7" id="KW-0732">Signal</keyword>
<evidence type="ECO:0000313" key="9">
    <source>
        <dbReference type="EMBL" id="EDO44549.1"/>
    </source>
</evidence>
<dbReference type="GO" id="GO:0006508">
    <property type="term" value="P:proteolysis"/>
    <property type="evidence" value="ECO:0007669"/>
    <property type="project" value="UniProtKB-KW"/>
</dbReference>
<protein>
    <recommendedName>
        <fullName evidence="7">Metalloendopeptidase</fullName>
        <ecNumber evidence="7">3.4.24.-</ecNumber>
    </recommendedName>
</protein>
<evidence type="ECO:0000256" key="6">
    <source>
        <dbReference type="PROSITE-ProRule" id="PRU01211"/>
    </source>
</evidence>
<keyword evidence="4 6" id="KW-0862">Zinc</keyword>
<dbReference type="InterPro" id="IPR001506">
    <property type="entry name" value="Peptidase_M12A"/>
</dbReference>
<dbReference type="PANTHER" id="PTHR10127">
    <property type="entry name" value="DISCOIDIN, CUB, EGF, LAMININ , AND ZINC METALLOPROTEASE DOMAIN CONTAINING"/>
    <property type="match status" value="1"/>
</dbReference>
<evidence type="ECO:0000259" key="8">
    <source>
        <dbReference type="PROSITE" id="PS51864"/>
    </source>
</evidence>
<name>A7RVC7_NEMVE</name>
<feature type="chain" id="PRO_5005121863" description="Metalloendopeptidase" evidence="7">
    <location>
        <begin position="19"/>
        <end position="304"/>
    </location>
</feature>
<dbReference type="CDD" id="cd04280">
    <property type="entry name" value="ZnMc_astacin_like"/>
    <property type="match status" value="1"/>
</dbReference>
<dbReference type="PROSITE" id="PS51864">
    <property type="entry name" value="ASTACIN"/>
    <property type="match status" value="1"/>
</dbReference>
<feature type="binding site" evidence="6">
    <location>
        <position position="174"/>
    </location>
    <ligand>
        <name>Zn(2+)</name>
        <dbReference type="ChEBI" id="CHEBI:29105"/>
        <note>catalytic</note>
    </ligand>
</feature>
<dbReference type="eggNOG" id="KOG3714">
    <property type="taxonomic scope" value="Eukaryota"/>
</dbReference>
<keyword evidence="1 6" id="KW-0645">Protease</keyword>
<feature type="signal peptide" evidence="7">
    <location>
        <begin position="1"/>
        <end position="18"/>
    </location>
</feature>
<keyword evidence="10" id="KW-1185">Reference proteome</keyword>
<keyword evidence="6" id="KW-1015">Disulfide bond</keyword>
<evidence type="ECO:0000256" key="1">
    <source>
        <dbReference type="ARBA" id="ARBA00022670"/>
    </source>
</evidence>
<keyword evidence="5 6" id="KW-0482">Metalloprotease</keyword>
<dbReference type="GO" id="GO:0004222">
    <property type="term" value="F:metalloendopeptidase activity"/>
    <property type="evidence" value="ECO:0000318"/>
    <property type="project" value="GO_Central"/>
</dbReference>
<comment type="caution">
    <text evidence="6">Lacks conserved residue(s) required for the propagation of feature annotation.</text>
</comment>
<dbReference type="InterPro" id="IPR024079">
    <property type="entry name" value="MetalloPept_cat_dom_sf"/>
</dbReference>
<sequence length="304" mass="34136">MFLLFCLCSTVFLSAAQSVPLPATGFKRKITEDFNSGQEVFPDVSIADEIIRANQADDIDLFEGDIVLAATHHSQPAKRSAPRHRASLWLTKKIPYEMDASLTDTLLATNIAIAIGEFNNLTCVQWEPRRTEVNWVRFVQTNGCWSAVGRQYWQKGAQEVSLSRGCSNPGAILHEMMHAIGLWHEQSRPDRDQHVEVMWENILPGKEQNFEKYRHDRVDAMGLRYDFNSLLHYGNRAFGANGKQTLQALGNPLRPLGGQSRPSQGDVIKIDTLYDCKGAYRIFGIRDLRDTGSLGYGILGIPDV</sequence>
<dbReference type="GO" id="GO:0005615">
    <property type="term" value="C:extracellular space"/>
    <property type="evidence" value="ECO:0000318"/>
    <property type="project" value="GO_Central"/>
</dbReference>
<feature type="disulfide bond" evidence="6">
    <location>
        <begin position="144"/>
        <end position="166"/>
    </location>
</feature>
<feature type="binding site" evidence="6">
    <location>
        <position position="178"/>
    </location>
    <ligand>
        <name>Zn(2+)</name>
        <dbReference type="ChEBI" id="CHEBI:29105"/>
        <note>catalytic</note>
    </ligand>
</feature>
<comment type="cofactor">
    <cofactor evidence="6 7">
        <name>Zn(2+)</name>
        <dbReference type="ChEBI" id="CHEBI:29105"/>
    </cofactor>
    <text evidence="6 7">Binds 1 zinc ion per subunit.</text>
</comment>
<evidence type="ECO:0000256" key="5">
    <source>
        <dbReference type="ARBA" id="ARBA00023049"/>
    </source>
</evidence>
<gene>
    <name evidence="9" type="ORF">NEMVEDRAFT_v1g202692</name>
</gene>
<dbReference type="Gene3D" id="3.40.390.10">
    <property type="entry name" value="Collagenase (Catalytic Domain)"/>
    <property type="match status" value="1"/>
</dbReference>
<dbReference type="Pfam" id="PF01400">
    <property type="entry name" value="Astacin"/>
    <property type="match status" value="1"/>
</dbReference>
<dbReference type="HOGENOM" id="CLU_017286_2_1_1"/>
<evidence type="ECO:0000313" key="10">
    <source>
        <dbReference type="Proteomes" id="UP000001593"/>
    </source>
</evidence>
<feature type="domain" description="Peptidase M12A" evidence="8">
    <location>
        <begin position="79"/>
        <end position="277"/>
    </location>
</feature>
<keyword evidence="3 6" id="KW-0378">Hydrolase</keyword>
<dbReference type="FunFam" id="3.40.390.10:FF:000137">
    <property type="entry name" value="Metalloendopeptidase"/>
    <property type="match status" value="1"/>
</dbReference>
<dbReference type="InterPro" id="IPR034035">
    <property type="entry name" value="Astacin-like_dom"/>
</dbReference>
<dbReference type="InterPro" id="IPR006026">
    <property type="entry name" value="Peptidase_Metallo"/>
</dbReference>
<dbReference type="SUPFAM" id="SSF55486">
    <property type="entry name" value="Metalloproteases ('zincins'), catalytic domain"/>
    <property type="match status" value="1"/>
</dbReference>
<reference evidence="9 10" key="1">
    <citation type="journal article" date="2007" name="Science">
        <title>Sea anemone genome reveals ancestral eumetazoan gene repertoire and genomic organization.</title>
        <authorList>
            <person name="Putnam N.H."/>
            <person name="Srivastava M."/>
            <person name="Hellsten U."/>
            <person name="Dirks B."/>
            <person name="Chapman J."/>
            <person name="Salamov A."/>
            <person name="Terry A."/>
            <person name="Shapiro H."/>
            <person name="Lindquist E."/>
            <person name="Kapitonov V.V."/>
            <person name="Jurka J."/>
            <person name="Genikhovich G."/>
            <person name="Grigoriev I.V."/>
            <person name="Lucas S.M."/>
            <person name="Steele R.E."/>
            <person name="Finnerty J.R."/>
            <person name="Technau U."/>
            <person name="Martindale M.Q."/>
            <person name="Rokhsar D.S."/>
        </authorList>
    </citation>
    <scope>NUCLEOTIDE SEQUENCE [LARGE SCALE GENOMIC DNA]</scope>
    <source>
        <strain evidence="10">CH2 X CH6</strain>
    </source>
</reference>
<dbReference type="EC" id="3.4.24.-" evidence="7"/>
<evidence type="ECO:0000256" key="7">
    <source>
        <dbReference type="RuleBase" id="RU361183"/>
    </source>
</evidence>
<proteinExistence type="predicted"/>
<feature type="binding site" evidence="6">
    <location>
        <position position="184"/>
    </location>
    <ligand>
        <name>Zn(2+)</name>
        <dbReference type="ChEBI" id="CHEBI:29105"/>
        <note>catalytic</note>
    </ligand>
</feature>
<accession>A7RVC7</accession>
<keyword evidence="2 6" id="KW-0479">Metal-binding</keyword>
<dbReference type="GO" id="GO:0008270">
    <property type="term" value="F:zinc ion binding"/>
    <property type="evidence" value="ECO:0007669"/>
    <property type="project" value="UniProtKB-UniRule"/>
</dbReference>
<evidence type="ECO:0000256" key="2">
    <source>
        <dbReference type="ARBA" id="ARBA00022723"/>
    </source>
</evidence>
<dbReference type="EMBL" id="DS469543">
    <property type="protein sequence ID" value="EDO44549.1"/>
    <property type="molecule type" value="Genomic_DNA"/>
</dbReference>
<dbReference type="PhylomeDB" id="A7RVC7"/>